<dbReference type="PANTHER" id="PTHR46796">
    <property type="entry name" value="HTH-TYPE TRANSCRIPTIONAL ACTIVATOR RHAS-RELATED"/>
    <property type="match status" value="1"/>
</dbReference>
<dbReference type="Pfam" id="PF02311">
    <property type="entry name" value="AraC_binding"/>
    <property type="match status" value="1"/>
</dbReference>
<keyword evidence="1" id="KW-0805">Transcription regulation</keyword>
<dbReference type="EMBL" id="JAIRAU010000011">
    <property type="protein sequence ID" value="MBZ5709993.1"/>
    <property type="molecule type" value="Genomic_DNA"/>
</dbReference>
<keyword evidence="3" id="KW-0804">Transcription</keyword>
<dbReference type="SMART" id="SM00342">
    <property type="entry name" value="HTH_ARAC"/>
    <property type="match status" value="1"/>
</dbReference>
<dbReference type="Gene3D" id="1.10.10.60">
    <property type="entry name" value="Homeodomain-like"/>
    <property type="match status" value="1"/>
</dbReference>
<gene>
    <name evidence="5" type="ORF">K7C98_12080</name>
</gene>
<evidence type="ECO:0000256" key="3">
    <source>
        <dbReference type="ARBA" id="ARBA00023163"/>
    </source>
</evidence>
<dbReference type="InterPro" id="IPR003313">
    <property type="entry name" value="AraC-bd"/>
</dbReference>
<dbReference type="SUPFAM" id="SSF51215">
    <property type="entry name" value="Regulatory protein AraC"/>
    <property type="match status" value="1"/>
</dbReference>
<sequence>MDRCEGTRMDEAARRHGALFLTPLGGRPFVPQRRAVTHDHVVLLFYTAGAVEIELQQLLRLAAGDVLLLPAGEPHRLVRAEGVEGWGLGFCPSCFMRTELAELLAPFERVRMGAAAALQLATERRPHMQRLFEELARESSRGGEPAHALVERSLFALILAELARATIPAAVAGSRPPLVAAALNYIERHCFAPISLRDVAAAIGRSPAHVTTALRQATGRTAQAWIIAGRLAEARRRLLATDESVEDIAGRVGYADASHFIRLFRREHAMPPAAWRALHRR</sequence>
<keyword evidence="2" id="KW-0238">DNA-binding</keyword>
<dbReference type="PANTHER" id="PTHR46796:SF6">
    <property type="entry name" value="ARAC SUBFAMILY"/>
    <property type="match status" value="1"/>
</dbReference>
<evidence type="ECO:0000313" key="6">
    <source>
        <dbReference type="Proteomes" id="UP001139031"/>
    </source>
</evidence>
<comment type="caution">
    <text evidence="5">The sequence shown here is derived from an EMBL/GenBank/DDBJ whole genome shotgun (WGS) entry which is preliminary data.</text>
</comment>
<dbReference type="PROSITE" id="PS01124">
    <property type="entry name" value="HTH_ARAC_FAMILY_2"/>
    <property type="match status" value="1"/>
</dbReference>
<dbReference type="InterPro" id="IPR037923">
    <property type="entry name" value="HTH-like"/>
</dbReference>
<evidence type="ECO:0000313" key="5">
    <source>
        <dbReference type="EMBL" id="MBZ5709993.1"/>
    </source>
</evidence>
<dbReference type="InterPro" id="IPR050204">
    <property type="entry name" value="AraC_XylS_family_regulators"/>
</dbReference>
<evidence type="ECO:0000256" key="2">
    <source>
        <dbReference type="ARBA" id="ARBA00023125"/>
    </source>
</evidence>
<reference evidence="5" key="1">
    <citation type="submission" date="2021-08" db="EMBL/GenBank/DDBJ databases">
        <authorList>
            <person name="Stevens D.C."/>
        </authorList>
    </citation>
    <scope>NUCLEOTIDE SEQUENCE</scope>
    <source>
        <strain evidence="5">DSM 53165</strain>
    </source>
</reference>
<dbReference type="Proteomes" id="UP001139031">
    <property type="component" value="Unassembled WGS sequence"/>
</dbReference>
<dbReference type="InterPro" id="IPR018060">
    <property type="entry name" value="HTH_AraC"/>
</dbReference>
<organism evidence="5 6">
    <name type="scientific">Nannocystis pusilla</name>
    <dbReference type="NCBI Taxonomy" id="889268"/>
    <lineage>
        <taxon>Bacteria</taxon>
        <taxon>Pseudomonadati</taxon>
        <taxon>Myxococcota</taxon>
        <taxon>Polyangia</taxon>
        <taxon>Nannocystales</taxon>
        <taxon>Nannocystaceae</taxon>
        <taxon>Nannocystis</taxon>
    </lineage>
</organism>
<dbReference type="Gene3D" id="2.60.120.280">
    <property type="entry name" value="Regulatory protein AraC"/>
    <property type="match status" value="1"/>
</dbReference>
<dbReference type="RefSeq" id="WP_224191765.1">
    <property type="nucleotide sequence ID" value="NZ_JAIRAU010000011.1"/>
</dbReference>
<dbReference type="InterPro" id="IPR009057">
    <property type="entry name" value="Homeodomain-like_sf"/>
</dbReference>
<protein>
    <submittedName>
        <fullName evidence="5">AraC family transcriptional regulator</fullName>
    </submittedName>
</protein>
<accession>A0ABS7TP34</accession>
<feature type="domain" description="HTH araC/xylS-type" evidence="4">
    <location>
        <begin position="180"/>
        <end position="278"/>
    </location>
</feature>
<name>A0ABS7TP34_9BACT</name>
<keyword evidence="6" id="KW-1185">Reference proteome</keyword>
<dbReference type="Pfam" id="PF12833">
    <property type="entry name" value="HTH_18"/>
    <property type="match status" value="1"/>
</dbReference>
<evidence type="ECO:0000259" key="4">
    <source>
        <dbReference type="PROSITE" id="PS01124"/>
    </source>
</evidence>
<evidence type="ECO:0000256" key="1">
    <source>
        <dbReference type="ARBA" id="ARBA00023015"/>
    </source>
</evidence>
<proteinExistence type="predicted"/>
<dbReference type="SUPFAM" id="SSF46689">
    <property type="entry name" value="Homeodomain-like"/>
    <property type="match status" value="2"/>
</dbReference>